<evidence type="ECO:0000313" key="2">
    <source>
        <dbReference type="Proteomes" id="UP000185003"/>
    </source>
</evidence>
<sequence>MKKDKLIVSNRSALVKKYGSKHKTFLKDLTAIKDFDKKRKLSTEIVFLDDATAMKKYKVPPVKNPEDQRQNKAAIDALYKHFQPDYLVIAGAQDVIPFQELHNLLSSDDDEDELIPSDLPYACEAPYHTDPGKFIAPTRVVGRLPDIPGSKDPAYFHSLVKDVLASKPVKDKEYRKYFSVSVYEWRLSTQESLHNIFGENALMQISPISGPKWTAAQMKPKTHFINCHGSLEDHCYYGQKGSNYPEAVNASMLAKMISKGTIAAAECCYGAQLYDPNETETPQMSVANTYLINHAIAFMGSSTIAYGPTEGQGLADILTQEFLINTIKGASTGRALLEARQSFLDKMGPTLDPYELKTIAQFYLLGEPSVVPVASAPASKSLNARRNSRDNMISKGAALSNFIATPTLVSTKKEGTEFAANVRSLLKDKKFSEKATKKVFETAPKPNALTRDMKAFNAPVKFHVYSSSSVSGKHKKTKVLVVKEKNGEIMGYREYVRR</sequence>
<dbReference type="EMBL" id="FSRA01000001">
    <property type="protein sequence ID" value="SIN64764.1"/>
    <property type="molecule type" value="Genomic_DNA"/>
</dbReference>
<evidence type="ECO:0000313" key="1">
    <source>
        <dbReference type="EMBL" id="SIN64764.1"/>
    </source>
</evidence>
<protein>
    <recommendedName>
        <fullName evidence="3">Peptidase family C25</fullName>
    </recommendedName>
</protein>
<dbReference type="AlphaFoldDB" id="A0A1N6D204"/>
<gene>
    <name evidence="1" type="ORF">SAMN04488055_0121</name>
</gene>
<evidence type="ECO:0008006" key="3">
    <source>
        <dbReference type="Google" id="ProtNLM"/>
    </source>
</evidence>
<dbReference type="STRING" id="536979.SAMN04488055_0121"/>
<keyword evidence="2" id="KW-1185">Reference proteome</keyword>
<reference evidence="2" key="1">
    <citation type="submission" date="2016-11" db="EMBL/GenBank/DDBJ databases">
        <authorList>
            <person name="Varghese N."/>
            <person name="Submissions S."/>
        </authorList>
    </citation>
    <scope>NUCLEOTIDE SEQUENCE [LARGE SCALE GENOMIC DNA]</scope>
    <source>
        <strain evidence="2">DSM 24787</strain>
    </source>
</reference>
<dbReference type="Proteomes" id="UP000185003">
    <property type="component" value="Unassembled WGS sequence"/>
</dbReference>
<accession>A0A1N6D204</accession>
<proteinExistence type="predicted"/>
<organism evidence="1 2">
    <name type="scientific">Chitinophaga niabensis</name>
    <dbReference type="NCBI Taxonomy" id="536979"/>
    <lineage>
        <taxon>Bacteria</taxon>
        <taxon>Pseudomonadati</taxon>
        <taxon>Bacteroidota</taxon>
        <taxon>Chitinophagia</taxon>
        <taxon>Chitinophagales</taxon>
        <taxon>Chitinophagaceae</taxon>
        <taxon>Chitinophaga</taxon>
    </lineage>
</organism>
<dbReference type="RefSeq" id="WP_074237231.1">
    <property type="nucleotide sequence ID" value="NZ_FSRA01000001.1"/>
</dbReference>
<dbReference type="OrthoDB" id="8477308at2"/>
<name>A0A1N6D204_9BACT</name>